<reference evidence="2" key="1">
    <citation type="journal article" date="2021" name="Nat. Commun.">
        <title>Genetic determinants of endophytism in the Arabidopsis root mycobiome.</title>
        <authorList>
            <person name="Mesny F."/>
            <person name="Miyauchi S."/>
            <person name="Thiergart T."/>
            <person name="Pickel B."/>
            <person name="Atanasova L."/>
            <person name="Karlsson M."/>
            <person name="Huettel B."/>
            <person name="Barry K.W."/>
            <person name="Haridas S."/>
            <person name="Chen C."/>
            <person name="Bauer D."/>
            <person name="Andreopoulos W."/>
            <person name="Pangilinan J."/>
            <person name="LaButti K."/>
            <person name="Riley R."/>
            <person name="Lipzen A."/>
            <person name="Clum A."/>
            <person name="Drula E."/>
            <person name="Henrissat B."/>
            <person name="Kohler A."/>
            <person name="Grigoriev I.V."/>
            <person name="Martin F.M."/>
            <person name="Hacquard S."/>
        </authorList>
    </citation>
    <scope>NUCLEOTIDE SEQUENCE</scope>
    <source>
        <strain evidence="2">MPI-CAGE-CH-0235</strain>
    </source>
</reference>
<comment type="caution">
    <text evidence="2">The sequence shown here is derived from an EMBL/GenBank/DDBJ whole genome shotgun (WGS) entry which is preliminary data.</text>
</comment>
<keyword evidence="3" id="KW-1185">Reference proteome</keyword>
<keyword evidence="1" id="KW-0812">Transmembrane</keyword>
<keyword evidence="1" id="KW-1133">Transmembrane helix</keyword>
<proteinExistence type="predicted"/>
<dbReference type="Proteomes" id="UP000813444">
    <property type="component" value="Unassembled WGS sequence"/>
</dbReference>
<evidence type="ECO:0000313" key="2">
    <source>
        <dbReference type="EMBL" id="KAH7310777.1"/>
    </source>
</evidence>
<keyword evidence="1" id="KW-0472">Membrane</keyword>
<accession>A0A8K0SNQ7</accession>
<sequence length="100" mass="11702">MPLSVEAVIALIALFAALPQTLVLLWYLYRRSMRRYPTTHELTQSWPGDRPESPPFARYPPRLFGDLEHDARPPLRDIYNATLSREYIRIQHTHSGQWTA</sequence>
<name>A0A8K0SNQ7_9HYPO</name>
<feature type="transmembrane region" description="Helical" evidence="1">
    <location>
        <begin position="6"/>
        <end position="29"/>
    </location>
</feature>
<protein>
    <submittedName>
        <fullName evidence="2">Uncharacterized protein</fullName>
    </submittedName>
</protein>
<gene>
    <name evidence="2" type="ORF">B0I35DRAFT_439670</name>
</gene>
<dbReference type="AlphaFoldDB" id="A0A8K0SNQ7"/>
<evidence type="ECO:0000313" key="3">
    <source>
        <dbReference type="Proteomes" id="UP000813444"/>
    </source>
</evidence>
<organism evidence="2 3">
    <name type="scientific">Stachybotrys elegans</name>
    <dbReference type="NCBI Taxonomy" id="80388"/>
    <lineage>
        <taxon>Eukaryota</taxon>
        <taxon>Fungi</taxon>
        <taxon>Dikarya</taxon>
        <taxon>Ascomycota</taxon>
        <taxon>Pezizomycotina</taxon>
        <taxon>Sordariomycetes</taxon>
        <taxon>Hypocreomycetidae</taxon>
        <taxon>Hypocreales</taxon>
        <taxon>Stachybotryaceae</taxon>
        <taxon>Stachybotrys</taxon>
    </lineage>
</organism>
<dbReference type="EMBL" id="JAGPNK010000012">
    <property type="protein sequence ID" value="KAH7310777.1"/>
    <property type="molecule type" value="Genomic_DNA"/>
</dbReference>
<evidence type="ECO:0000256" key="1">
    <source>
        <dbReference type="SAM" id="Phobius"/>
    </source>
</evidence>